<dbReference type="InterPro" id="IPR003852">
    <property type="entry name" value="Sig_transdc_His_kinase_KdpD_N"/>
</dbReference>
<evidence type="ECO:0000313" key="15">
    <source>
        <dbReference type="EMBL" id="OSS41161.1"/>
    </source>
</evidence>
<keyword evidence="9" id="KW-0902">Two-component regulatory system</keyword>
<evidence type="ECO:0000256" key="4">
    <source>
        <dbReference type="ARBA" id="ARBA00022692"/>
    </source>
</evidence>
<feature type="transmembrane region" description="Helical" evidence="11">
    <location>
        <begin position="400"/>
        <end position="417"/>
    </location>
</feature>
<evidence type="ECO:0000256" key="11">
    <source>
        <dbReference type="SAM" id="Phobius"/>
    </source>
</evidence>
<evidence type="ECO:0000259" key="13">
    <source>
        <dbReference type="Pfam" id="PF13492"/>
    </source>
</evidence>
<keyword evidence="15" id="KW-0813">Transport</keyword>
<evidence type="ECO:0000256" key="3">
    <source>
        <dbReference type="ARBA" id="ARBA00022679"/>
    </source>
</evidence>
<feature type="domain" description="Sensor protein KdpD transmembrane" evidence="14">
    <location>
        <begin position="402"/>
        <end position="501"/>
    </location>
</feature>
<dbReference type="GO" id="GO:0005524">
    <property type="term" value="F:ATP binding"/>
    <property type="evidence" value="ECO:0007669"/>
    <property type="project" value="UniProtKB-KW"/>
</dbReference>
<feature type="domain" description="GAF" evidence="13">
    <location>
        <begin position="526"/>
        <end position="644"/>
    </location>
</feature>
<keyword evidence="6 15" id="KW-0418">Kinase</keyword>
<keyword evidence="15" id="KW-0406">Ion transport</keyword>
<comment type="subcellular location">
    <subcellularLocation>
        <location evidence="1">Membrane</location>
        <topology evidence="1">Multi-pass membrane protein</topology>
    </subcellularLocation>
</comment>
<evidence type="ECO:0000256" key="2">
    <source>
        <dbReference type="ARBA" id="ARBA00022553"/>
    </source>
</evidence>
<dbReference type="EC" id="2.7.3.-" evidence="15"/>
<dbReference type="InterPro" id="IPR029016">
    <property type="entry name" value="GAF-like_dom_sf"/>
</dbReference>
<dbReference type="Gene3D" id="3.30.450.40">
    <property type="match status" value="1"/>
</dbReference>
<dbReference type="InterPro" id="IPR038318">
    <property type="entry name" value="KdpD_sf"/>
</dbReference>
<keyword evidence="16" id="KW-1185">Reference proteome</keyword>
<dbReference type="SUPFAM" id="SSF55781">
    <property type="entry name" value="GAF domain-like"/>
    <property type="match status" value="1"/>
</dbReference>
<dbReference type="Gene3D" id="3.40.50.300">
    <property type="entry name" value="P-loop containing nucleotide triphosphate hydrolases"/>
    <property type="match status" value="1"/>
</dbReference>
<dbReference type="SUPFAM" id="SSF52402">
    <property type="entry name" value="Adenine nucleotide alpha hydrolases-like"/>
    <property type="match status" value="1"/>
</dbReference>
<evidence type="ECO:0000256" key="6">
    <source>
        <dbReference type="ARBA" id="ARBA00022777"/>
    </source>
</evidence>
<evidence type="ECO:0000256" key="1">
    <source>
        <dbReference type="ARBA" id="ARBA00004141"/>
    </source>
</evidence>
<evidence type="ECO:0000313" key="16">
    <source>
        <dbReference type="Proteomes" id="UP000194141"/>
    </source>
</evidence>
<sequence>MAEDDIKRPSPEELLEVASKETDTQKKGKLTIYLGYAPGVGKTYAMLYDAHLRKKEGVDVVAGYAETHNRQETEKLLKGLEVIEPLIVDYKGLKLKEVNFEKILKRKPQLVIIDELAHSNPPDFKNAKRYQDVEEILNAGIDVYTALNVQHIESLNDLVFQITNTAIKETVPDKFIELASEIKLLDLTPEELLKRLSDGKVYVKDMAQAAVKKYFRSGNLLALRQIALRVVADSVDDKMRTYMKQHAIAGPWSVKEKVLVGIFASPYAEQLVRATYRFATEIEAQWIAIHIETQRNQNFTEQEEAWLNKAFDLTRSLGGQIVWIKGDDVTTEMINYAKSQNVTKIVIGKPRKFSIFSPSIPEKLIMQTEFIDVYLITPKEKKAQEFLKKKKYSFQKIKQYFYSTANIILATILGLALKNHLSHSSLMAIFLAALFSNALMFGISPVIASIVLSVLIFDFFFIPPEYTFYIFNFNYLISFLVYAVVIVSVSTLATKLKTKMKLLKEIQLRESSLYELSNNLVMASTKEQVLSILINRIKKLFNTESAIFVADENNKLKLGAKTKTFDINSESQGIASWCFINKKNAGFGTETIANASALYIPMITTNAIFGVIAIELKQINKHLTIDERVALDAISHLGAIALERLKLMRCS</sequence>
<feature type="transmembrane region" description="Helical" evidence="11">
    <location>
        <begin position="468"/>
        <end position="494"/>
    </location>
</feature>
<dbReference type="PANTHER" id="PTHR45569">
    <property type="entry name" value="SENSOR PROTEIN KDPD"/>
    <property type="match status" value="1"/>
</dbReference>
<keyword evidence="10 11" id="KW-0472">Membrane</keyword>
<evidence type="ECO:0000256" key="8">
    <source>
        <dbReference type="ARBA" id="ARBA00022989"/>
    </source>
</evidence>
<dbReference type="PANTHER" id="PTHR45569:SF1">
    <property type="entry name" value="SENSOR PROTEIN KDPD"/>
    <property type="match status" value="1"/>
</dbReference>
<dbReference type="GO" id="GO:0034220">
    <property type="term" value="P:monoatomic ion transmembrane transport"/>
    <property type="evidence" value="ECO:0007669"/>
    <property type="project" value="UniProtKB-KW"/>
</dbReference>
<protein>
    <submittedName>
        <fullName evidence="15">Osmosensitive K+ channel histidine kinase KdpD</fullName>
        <ecNumber evidence="15">2.7.3.-</ecNumber>
    </submittedName>
</protein>
<evidence type="ECO:0000256" key="7">
    <source>
        <dbReference type="ARBA" id="ARBA00022840"/>
    </source>
</evidence>
<dbReference type="OrthoDB" id="9806130at2"/>
<comment type="caution">
    <text evidence="15">The sequence shown here is derived from an EMBL/GenBank/DDBJ whole genome shotgun (WGS) entry which is preliminary data.</text>
</comment>
<feature type="domain" description="Signal transduction histidine kinase osmosensitive K+ channel sensor N-terminal" evidence="12">
    <location>
        <begin position="26"/>
        <end position="235"/>
    </location>
</feature>
<proteinExistence type="predicted"/>
<dbReference type="RefSeq" id="WP_086033440.1">
    <property type="nucleotide sequence ID" value="NZ_MDSU01000018.1"/>
</dbReference>
<keyword evidence="15" id="KW-0407">Ion channel</keyword>
<dbReference type="AlphaFoldDB" id="A0A1X4XUF8"/>
<dbReference type="InterPro" id="IPR052023">
    <property type="entry name" value="Histidine_kinase_KdpD"/>
</dbReference>
<feature type="transmembrane region" description="Helical" evidence="11">
    <location>
        <begin position="429"/>
        <end position="462"/>
    </location>
</feature>
<dbReference type="InterPro" id="IPR025201">
    <property type="entry name" value="KdpD_TM"/>
</dbReference>
<dbReference type="Pfam" id="PF13493">
    <property type="entry name" value="DUF4118"/>
    <property type="match status" value="1"/>
</dbReference>
<dbReference type="GO" id="GO:0005737">
    <property type="term" value="C:cytoplasm"/>
    <property type="evidence" value="ECO:0007669"/>
    <property type="project" value="UniProtKB-ARBA"/>
</dbReference>
<dbReference type="Pfam" id="PF02702">
    <property type="entry name" value="KdpD"/>
    <property type="match status" value="1"/>
</dbReference>
<accession>A0A1X4XUF8</accession>
<dbReference type="GO" id="GO:0005886">
    <property type="term" value="C:plasma membrane"/>
    <property type="evidence" value="ECO:0007669"/>
    <property type="project" value="TreeGrafter"/>
</dbReference>
<dbReference type="FunFam" id="3.40.50.300:FF:000483">
    <property type="entry name" value="Sensor histidine kinase KdpD"/>
    <property type="match status" value="1"/>
</dbReference>
<dbReference type="GO" id="GO:0000155">
    <property type="term" value="F:phosphorelay sensor kinase activity"/>
    <property type="evidence" value="ECO:0007669"/>
    <property type="project" value="InterPro"/>
</dbReference>
<evidence type="ECO:0000256" key="10">
    <source>
        <dbReference type="ARBA" id="ARBA00023136"/>
    </source>
</evidence>
<evidence type="ECO:0000259" key="14">
    <source>
        <dbReference type="Pfam" id="PF13493"/>
    </source>
</evidence>
<keyword evidence="8 11" id="KW-1133">Transmembrane helix</keyword>
<name>A0A1X4XUF8_9BACT</name>
<dbReference type="Proteomes" id="UP000194141">
    <property type="component" value="Unassembled WGS sequence"/>
</dbReference>
<keyword evidence="4 11" id="KW-0812">Transmembrane</keyword>
<dbReference type="Gene3D" id="1.20.120.620">
    <property type="entry name" value="Backbone structure of the membrane domain of e. Coli histidine kinase receptor kdpd"/>
    <property type="match status" value="1"/>
</dbReference>
<dbReference type="Pfam" id="PF13492">
    <property type="entry name" value="GAF_3"/>
    <property type="match status" value="1"/>
</dbReference>
<evidence type="ECO:0000256" key="5">
    <source>
        <dbReference type="ARBA" id="ARBA00022741"/>
    </source>
</evidence>
<dbReference type="STRING" id="1562698.DESAMIL20_714"/>
<dbReference type="EMBL" id="MDSU01000018">
    <property type="protein sequence ID" value="OSS41161.1"/>
    <property type="molecule type" value="Genomic_DNA"/>
</dbReference>
<keyword evidence="3 15" id="KW-0808">Transferase</keyword>
<dbReference type="InterPro" id="IPR027417">
    <property type="entry name" value="P-loop_NTPase"/>
</dbReference>
<keyword evidence="2" id="KW-0597">Phosphoprotein</keyword>
<evidence type="ECO:0000259" key="12">
    <source>
        <dbReference type="Pfam" id="PF02702"/>
    </source>
</evidence>
<gene>
    <name evidence="15" type="ORF">DESAMIL20_714</name>
</gene>
<evidence type="ECO:0000256" key="9">
    <source>
        <dbReference type="ARBA" id="ARBA00023012"/>
    </source>
</evidence>
<organism evidence="15 16">
    <name type="scientific">Desulfurella amilsii</name>
    <dbReference type="NCBI Taxonomy" id="1562698"/>
    <lineage>
        <taxon>Bacteria</taxon>
        <taxon>Pseudomonadati</taxon>
        <taxon>Campylobacterota</taxon>
        <taxon>Desulfurellia</taxon>
        <taxon>Desulfurellales</taxon>
        <taxon>Desulfurellaceae</taxon>
        <taxon>Desulfurella</taxon>
    </lineage>
</organism>
<dbReference type="InterPro" id="IPR003018">
    <property type="entry name" value="GAF"/>
</dbReference>
<keyword evidence="7" id="KW-0067">ATP-binding</keyword>
<reference evidence="15 16" key="1">
    <citation type="journal article" date="2017" name="Front. Microbiol.">
        <title>Genome Sequence of Desulfurella amilsii Strain TR1 and Comparative Genomics of Desulfurellaceae Family.</title>
        <authorList>
            <person name="Florentino A.P."/>
            <person name="Stams A.J."/>
            <person name="Sanchez-Andrea I."/>
        </authorList>
    </citation>
    <scope>NUCLEOTIDE SEQUENCE [LARGE SCALE GENOMIC DNA]</scope>
    <source>
        <strain evidence="15 16">TR1</strain>
    </source>
</reference>
<keyword evidence="5" id="KW-0547">Nucleotide-binding</keyword>